<proteinExistence type="predicted"/>
<evidence type="ECO:0000313" key="4">
    <source>
        <dbReference type="EMBL" id="WVW81922.1"/>
    </source>
</evidence>
<keyword evidence="2" id="KW-1133">Transmembrane helix</keyword>
<reference evidence="4" key="4">
    <citation type="submission" date="2024-02" db="EMBL/GenBank/DDBJ databases">
        <title>Comparative genomics of Cryptococcus and Kwoniella reveals pathogenesis evolution and contrasting modes of karyotype evolution via chromosome fusion or intercentromeric recombination.</title>
        <authorList>
            <person name="Coelho M.A."/>
            <person name="David-Palma M."/>
            <person name="Shea T."/>
            <person name="Bowers K."/>
            <person name="McGinley-Smith S."/>
            <person name="Mohammad A.W."/>
            <person name="Gnirke A."/>
            <person name="Yurkov A.M."/>
            <person name="Nowrousian M."/>
            <person name="Sun S."/>
            <person name="Cuomo C.A."/>
            <person name="Heitman J."/>
        </authorList>
    </citation>
    <scope>NUCLEOTIDE SEQUENCE</scope>
    <source>
        <strain evidence="4">CBS 10118</strain>
    </source>
</reference>
<evidence type="ECO:0000313" key="3">
    <source>
        <dbReference type="EMBL" id="OCF27781.1"/>
    </source>
</evidence>
<dbReference type="EMBL" id="KI894019">
    <property type="protein sequence ID" value="OCF27781.1"/>
    <property type="molecule type" value="Genomic_DNA"/>
</dbReference>
<feature type="compositionally biased region" description="Polar residues" evidence="1">
    <location>
        <begin position="155"/>
        <end position="168"/>
    </location>
</feature>
<dbReference type="EMBL" id="CP144542">
    <property type="protein sequence ID" value="WVW81922.1"/>
    <property type="molecule type" value="Genomic_DNA"/>
</dbReference>
<dbReference type="RefSeq" id="XP_019048851.1">
    <property type="nucleotide sequence ID" value="XM_019189289.1"/>
</dbReference>
<name>A0A1B9G9V3_9TREE</name>
<reference evidence="3" key="3">
    <citation type="submission" date="2014-01" db="EMBL/GenBank/DDBJ databases">
        <title>Evolution of pathogenesis and genome organization in the Tremellales.</title>
        <authorList>
            <person name="Cuomo C."/>
            <person name="Litvintseva A."/>
            <person name="Heitman J."/>
            <person name="Chen Y."/>
            <person name="Sun S."/>
            <person name="Springer D."/>
            <person name="Dromer F."/>
            <person name="Young S."/>
            <person name="Zeng Q."/>
            <person name="Chapman S."/>
            <person name="Gujja S."/>
            <person name="Saif S."/>
            <person name="Birren B."/>
        </authorList>
    </citation>
    <scope>NUCLEOTIDE SEQUENCE</scope>
    <source>
        <strain evidence="3">CBS 10118</strain>
    </source>
</reference>
<evidence type="ECO:0000256" key="2">
    <source>
        <dbReference type="SAM" id="Phobius"/>
    </source>
</evidence>
<feature type="region of interest" description="Disordered" evidence="1">
    <location>
        <begin position="146"/>
        <end position="209"/>
    </location>
</feature>
<evidence type="ECO:0000256" key="1">
    <source>
        <dbReference type="SAM" id="MobiDB-lite"/>
    </source>
</evidence>
<organism evidence="3">
    <name type="scientific">Kwoniella bestiolae CBS 10118</name>
    <dbReference type="NCBI Taxonomy" id="1296100"/>
    <lineage>
        <taxon>Eukaryota</taxon>
        <taxon>Fungi</taxon>
        <taxon>Dikarya</taxon>
        <taxon>Basidiomycota</taxon>
        <taxon>Agaricomycotina</taxon>
        <taxon>Tremellomycetes</taxon>
        <taxon>Tremellales</taxon>
        <taxon>Cryptococcaceae</taxon>
        <taxon>Kwoniella</taxon>
    </lineage>
</organism>
<dbReference type="AlphaFoldDB" id="A0A1B9G9V3"/>
<keyword evidence="5" id="KW-1185">Reference proteome</keyword>
<feature type="compositionally biased region" description="Low complexity" evidence="1">
    <location>
        <begin position="178"/>
        <end position="191"/>
    </location>
</feature>
<feature type="compositionally biased region" description="Low complexity" evidence="1">
    <location>
        <begin position="12"/>
        <end position="56"/>
    </location>
</feature>
<dbReference type="KEGG" id="kbi:30207029"/>
<gene>
    <name evidence="3" type="ORF">I302_02630</name>
    <name evidence="4" type="ORF">I302_103925</name>
</gene>
<keyword evidence="2" id="KW-0472">Membrane</keyword>
<evidence type="ECO:0000313" key="5">
    <source>
        <dbReference type="Proteomes" id="UP000092730"/>
    </source>
</evidence>
<dbReference type="Proteomes" id="UP000092730">
    <property type="component" value="Chromosome 2"/>
</dbReference>
<feature type="region of interest" description="Disordered" evidence="1">
    <location>
        <begin position="1"/>
        <end position="61"/>
    </location>
</feature>
<dbReference type="OrthoDB" id="10630083at2759"/>
<keyword evidence="2" id="KW-0812">Transmembrane</keyword>
<sequence length="209" mass="22255">MASSTTGIETGSLSPPSSTSTLPTSTALSSTSPLSSSSTASSSSDWSSSLEPLSPSHNPLTSSALQSLARSLPTYLAVGGGVSGVLILIALGGWWYRRRRRMNRFGKDEEFEEEWKVRSRRGDLEKGEVGGGDGIPVKTSISFSCEEVGTEDSRQQGYVTPTESSPNLSVHVEGYDTPSPSSSPMSSPMSSRMGSHEDLVKKREEAKMK</sequence>
<dbReference type="VEuPathDB" id="FungiDB:I302_02630"/>
<reference evidence="4" key="2">
    <citation type="submission" date="2013-07" db="EMBL/GenBank/DDBJ databases">
        <authorList>
            <consortium name="The Broad Institute Genome Sequencing Platform"/>
            <person name="Cuomo C."/>
            <person name="Litvintseva A."/>
            <person name="Chen Y."/>
            <person name="Heitman J."/>
            <person name="Sun S."/>
            <person name="Springer D."/>
            <person name="Dromer F."/>
            <person name="Young S.K."/>
            <person name="Zeng Q."/>
            <person name="Gargeya S."/>
            <person name="Fitzgerald M."/>
            <person name="Abouelleil A."/>
            <person name="Alvarado L."/>
            <person name="Berlin A.M."/>
            <person name="Chapman S.B."/>
            <person name="Dewar J."/>
            <person name="Goldberg J."/>
            <person name="Griggs A."/>
            <person name="Gujja S."/>
            <person name="Hansen M."/>
            <person name="Howarth C."/>
            <person name="Imamovic A."/>
            <person name="Larimer J."/>
            <person name="McCowan C."/>
            <person name="Murphy C."/>
            <person name="Pearson M."/>
            <person name="Priest M."/>
            <person name="Roberts A."/>
            <person name="Saif S."/>
            <person name="Shea T."/>
            <person name="Sykes S."/>
            <person name="Wortman J."/>
            <person name="Nusbaum C."/>
            <person name="Birren B."/>
        </authorList>
    </citation>
    <scope>NUCLEOTIDE SEQUENCE</scope>
    <source>
        <strain evidence="4">CBS 10118</strain>
    </source>
</reference>
<feature type="compositionally biased region" description="Basic and acidic residues" evidence="1">
    <location>
        <begin position="194"/>
        <end position="209"/>
    </location>
</feature>
<reference evidence="3" key="1">
    <citation type="submission" date="2013-07" db="EMBL/GenBank/DDBJ databases">
        <title>The Genome Sequence of Cryptococcus bestiolae CBS10118.</title>
        <authorList>
            <consortium name="The Broad Institute Genome Sequencing Platform"/>
            <person name="Cuomo C."/>
            <person name="Litvintseva A."/>
            <person name="Chen Y."/>
            <person name="Heitman J."/>
            <person name="Sun S."/>
            <person name="Springer D."/>
            <person name="Dromer F."/>
            <person name="Young S.K."/>
            <person name="Zeng Q."/>
            <person name="Gargeya S."/>
            <person name="Fitzgerald M."/>
            <person name="Abouelleil A."/>
            <person name="Alvarado L."/>
            <person name="Berlin A.M."/>
            <person name="Chapman S.B."/>
            <person name="Dewar J."/>
            <person name="Goldberg J."/>
            <person name="Griggs A."/>
            <person name="Gujja S."/>
            <person name="Hansen M."/>
            <person name="Howarth C."/>
            <person name="Imamovic A."/>
            <person name="Larimer J."/>
            <person name="McCowan C."/>
            <person name="Murphy C."/>
            <person name="Pearson M."/>
            <person name="Priest M."/>
            <person name="Roberts A."/>
            <person name="Saif S."/>
            <person name="Shea T."/>
            <person name="Sykes S."/>
            <person name="Wortman J."/>
            <person name="Nusbaum C."/>
            <person name="Birren B."/>
        </authorList>
    </citation>
    <scope>NUCLEOTIDE SEQUENCE [LARGE SCALE GENOMIC DNA]</scope>
    <source>
        <strain evidence="3">CBS 10118</strain>
    </source>
</reference>
<accession>A0A1B9G9V3</accession>
<dbReference type="GeneID" id="30207029"/>
<feature type="compositionally biased region" description="Polar residues" evidence="1">
    <location>
        <begin position="1"/>
        <end position="11"/>
    </location>
</feature>
<protein>
    <submittedName>
        <fullName evidence="3">Uncharacterized protein</fullName>
    </submittedName>
</protein>
<feature type="transmembrane region" description="Helical" evidence="2">
    <location>
        <begin position="75"/>
        <end position="96"/>
    </location>
</feature>